<dbReference type="GO" id="GO:0004479">
    <property type="term" value="F:methionyl-tRNA formyltransferase activity"/>
    <property type="evidence" value="ECO:0007669"/>
    <property type="project" value="UniProtKB-EC"/>
</dbReference>
<dbReference type="Pfam" id="PF00551">
    <property type="entry name" value="Formyl_trans_N"/>
    <property type="match status" value="1"/>
</dbReference>
<comment type="caution">
    <text evidence="3">The sequence shown here is derived from an EMBL/GenBank/DDBJ whole genome shotgun (WGS) entry which is preliminary data.</text>
</comment>
<proteinExistence type="predicted"/>
<dbReference type="Gene3D" id="3.40.50.12230">
    <property type="match status" value="1"/>
</dbReference>
<dbReference type="CDD" id="cd08646">
    <property type="entry name" value="FMT_core_Met-tRNA-FMT_N"/>
    <property type="match status" value="1"/>
</dbReference>
<keyword evidence="3" id="KW-0808">Transferase</keyword>
<dbReference type="InterPro" id="IPR041711">
    <property type="entry name" value="Met-tRNA-FMT_N"/>
</dbReference>
<evidence type="ECO:0000313" key="3">
    <source>
        <dbReference type="EMBL" id="KAK5089474.1"/>
    </source>
</evidence>
<evidence type="ECO:0000256" key="1">
    <source>
        <dbReference type="ARBA" id="ARBA00012261"/>
    </source>
</evidence>
<gene>
    <name evidence="3" type="primary">FMT1</name>
    <name evidence="3" type="ORF">LTR24_006195</name>
</gene>
<sequence>MSCRALFAKRGSGCNGNSKALRGFRYKSSYLHDDRPLRILFCGSDEFSITSLQALHKHAKSDNSNVASIEVATKTDKRTGRGLKTIKPPPIKAVAQELGLLVHQFDSFRGWHMPTSSSSGQHYINMVIAVSFGLLVPPRILAACEFGGLNVHPSMLPDLKGSTPIEHAIINGYTTTGVTVQTLHPSRFDEGNIVLQTPFPGIHIPDPEHITSLELRNFLAPVGAKLLVQSLREGLYLRQQPTTSTACASELHHAPKLSPEARHVNFRGMASTHILRLHRALGRLWIRPSNIGGHQADTRLILESDLRLANTKDLKHIPSATLNKVETGVPFTITDSHSSSGDVASILLVKCADDNFLCIPTIRMSGSQSANSATVAAKANLLQAAEPVHGDLEMRKFRHLPD</sequence>
<evidence type="ECO:0000259" key="2">
    <source>
        <dbReference type="Pfam" id="PF00551"/>
    </source>
</evidence>
<dbReference type="PANTHER" id="PTHR11138:SF5">
    <property type="entry name" value="METHIONYL-TRNA FORMYLTRANSFERASE, MITOCHONDRIAL"/>
    <property type="match status" value="1"/>
</dbReference>
<protein>
    <recommendedName>
        <fullName evidence="1">methionyl-tRNA formyltransferase</fullName>
        <ecNumber evidence="1">2.1.2.9</ecNumber>
    </recommendedName>
</protein>
<evidence type="ECO:0000313" key="4">
    <source>
        <dbReference type="Proteomes" id="UP001345013"/>
    </source>
</evidence>
<dbReference type="Proteomes" id="UP001345013">
    <property type="component" value="Unassembled WGS sequence"/>
</dbReference>
<dbReference type="SUPFAM" id="SSF53328">
    <property type="entry name" value="Formyltransferase"/>
    <property type="match status" value="1"/>
</dbReference>
<name>A0ABR0K7L9_9EURO</name>
<dbReference type="EC" id="2.1.2.9" evidence="1"/>
<feature type="domain" description="Formyl transferase N-terminal" evidence="2">
    <location>
        <begin position="38"/>
        <end position="203"/>
    </location>
</feature>
<dbReference type="InterPro" id="IPR002376">
    <property type="entry name" value="Formyl_transf_N"/>
</dbReference>
<organism evidence="3 4">
    <name type="scientific">Lithohypha guttulata</name>
    <dbReference type="NCBI Taxonomy" id="1690604"/>
    <lineage>
        <taxon>Eukaryota</taxon>
        <taxon>Fungi</taxon>
        <taxon>Dikarya</taxon>
        <taxon>Ascomycota</taxon>
        <taxon>Pezizomycotina</taxon>
        <taxon>Eurotiomycetes</taxon>
        <taxon>Chaetothyriomycetidae</taxon>
        <taxon>Chaetothyriales</taxon>
        <taxon>Trichomeriaceae</taxon>
        <taxon>Lithohypha</taxon>
    </lineage>
</organism>
<dbReference type="PANTHER" id="PTHR11138">
    <property type="entry name" value="METHIONYL-TRNA FORMYLTRANSFERASE"/>
    <property type="match status" value="1"/>
</dbReference>
<accession>A0ABR0K7L9</accession>
<reference evidence="3 4" key="1">
    <citation type="submission" date="2023-08" db="EMBL/GenBank/DDBJ databases">
        <title>Black Yeasts Isolated from many extreme environments.</title>
        <authorList>
            <person name="Coleine C."/>
            <person name="Stajich J.E."/>
            <person name="Selbmann L."/>
        </authorList>
    </citation>
    <scope>NUCLEOTIDE SEQUENCE [LARGE SCALE GENOMIC DNA]</scope>
    <source>
        <strain evidence="3 4">CCFEE 5885</strain>
    </source>
</reference>
<dbReference type="EMBL" id="JAVRRG010000077">
    <property type="protein sequence ID" value="KAK5089474.1"/>
    <property type="molecule type" value="Genomic_DNA"/>
</dbReference>
<dbReference type="InterPro" id="IPR036477">
    <property type="entry name" value="Formyl_transf_N_sf"/>
</dbReference>
<keyword evidence="4" id="KW-1185">Reference proteome</keyword>